<dbReference type="InterPro" id="IPR002350">
    <property type="entry name" value="Kazal_dom"/>
</dbReference>
<dbReference type="OrthoDB" id="88853at2759"/>
<dbReference type="Gene3D" id="3.30.60.30">
    <property type="match status" value="1"/>
</dbReference>
<dbReference type="Proteomes" id="UP000085678">
    <property type="component" value="Unplaced"/>
</dbReference>
<dbReference type="Pfam" id="PF00050">
    <property type="entry name" value="Kazal_1"/>
    <property type="match status" value="1"/>
</dbReference>
<dbReference type="SUPFAM" id="SSF100895">
    <property type="entry name" value="Kazal-type serine protease inhibitors"/>
    <property type="match status" value="1"/>
</dbReference>
<evidence type="ECO:0000259" key="2">
    <source>
        <dbReference type="PROSITE" id="PS51465"/>
    </source>
</evidence>
<dbReference type="KEGG" id="lak:106181549"/>
<dbReference type="InParanoid" id="A0A1S3KFK4"/>
<keyword evidence="1" id="KW-0732">Signal</keyword>
<name>A0A1S3KFK4_LINAN</name>
<gene>
    <name evidence="4" type="primary">LOC106181549</name>
</gene>
<protein>
    <submittedName>
        <fullName evidence="4">Turripeptide Ici9.1</fullName>
    </submittedName>
</protein>
<dbReference type="AlphaFoldDB" id="A0A1S3KFK4"/>
<dbReference type="PROSITE" id="PS51465">
    <property type="entry name" value="KAZAL_2"/>
    <property type="match status" value="1"/>
</dbReference>
<feature type="domain" description="Kazal-like" evidence="2">
    <location>
        <begin position="1"/>
        <end position="65"/>
    </location>
</feature>
<dbReference type="CDD" id="cd00104">
    <property type="entry name" value="KAZAL_FS"/>
    <property type="match status" value="1"/>
</dbReference>
<dbReference type="InterPro" id="IPR036058">
    <property type="entry name" value="Kazal_dom_sf"/>
</dbReference>
<proteinExistence type="predicted"/>
<sequence>MKFLGVLLLIVVISTVRACYLVYFPVCGTDGKTYRNDCYLKIASNAADLIGLDPIQIKFYGTCEKGPSRPIFTLPPTASTTPKP</sequence>
<feature type="signal peptide" evidence="1">
    <location>
        <begin position="1"/>
        <end position="18"/>
    </location>
</feature>
<reference evidence="4" key="1">
    <citation type="submission" date="2025-08" db="UniProtKB">
        <authorList>
            <consortium name="RefSeq"/>
        </authorList>
    </citation>
    <scope>IDENTIFICATION</scope>
    <source>
        <tissue evidence="4">Gonads</tissue>
    </source>
</reference>
<accession>A0A1S3KFK4</accession>
<feature type="chain" id="PRO_5010186262" evidence="1">
    <location>
        <begin position="19"/>
        <end position="84"/>
    </location>
</feature>
<evidence type="ECO:0000313" key="3">
    <source>
        <dbReference type="Proteomes" id="UP000085678"/>
    </source>
</evidence>
<organism evidence="3 4">
    <name type="scientific">Lingula anatina</name>
    <name type="common">Brachiopod</name>
    <name type="synonym">Lingula unguis</name>
    <dbReference type="NCBI Taxonomy" id="7574"/>
    <lineage>
        <taxon>Eukaryota</taxon>
        <taxon>Metazoa</taxon>
        <taxon>Spiralia</taxon>
        <taxon>Lophotrochozoa</taxon>
        <taxon>Brachiopoda</taxon>
        <taxon>Linguliformea</taxon>
        <taxon>Lingulata</taxon>
        <taxon>Lingulida</taxon>
        <taxon>Linguloidea</taxon>
        <taxon>Lingulidae</taxon>
        <taxon>Lingula</taxon>
    </lineage>
</organism>
<evidence type="ECO:0000256" key="1">
    <source>
        <dbReference type="SAM" id="SignalP"/>
    </source>
</evidence>
<dbReference type="GeneID" id="106181549"/>
<keyword evidence="3" id="KW-1185">Reference proteome</keyword>
<dbReference type="RefSeq" id="XP_013421420.1">
    <property type="nucleotide sequence ID" value="XM_013565966.1"/>
</dbReference>
<dbReference type="SMART" id="SM00280">
    <property type="entry name" value="KAZAL"/>
    <property type="match status" value="1"/>
</dbReference>
<evidence type="ECO:0000313" key="4">
    <source>
        <dbReference type="RefSeq" id="XP_013421420.1"/>
    </source>
</evidence>